<reference evidence="5" key="1">
    <citation type="submission" date="2023-09" db="EMBL/GenBank/DDBJ databases">
        <authorList>
            <person name="Zhang C."/>
        </authorList>
    </citation>
    <scope>NUCLEOTIDE SEQUENCE [LARGE SCALE GENOMIC DNA]</scope>
    <source>
        <strain evidence="5">SQ345</strain>
    </source>
</reference>
<dbReference type="InterPro" id="IPR050282">
    <property type="entry name" value="Cycloisomerase_2"/>
</dbReference>
<evidence type="ECO:0000256" key="3">
    <source>
        <dbReference type="SAM" id="SignalP"/>
    </source>
</evidence>
<name>A0ABY9TJY1_9GAMM</name>
<comment type="similarity">
    <text evidence="1">Belongs to the cycloisomerase 2 family.</text>
</comment>
<sequence length="367" mass="40653">MMTPKTSGAFILLLASLFAPSLAAQEMLYLSSGDAIEVKKVNDQTGALTNVQKVELKGISVFTFSHNKKFLYARALINGKRKQNSIATYTVSDSGRLTLIHNAPIDGKTTELKSDASDQFIAGADYGKGAVSIWKLDNGVYKGELVQQVKLEQKAHAARFSPDNNMLFVPATGPNKIFQLSFDNATGKVEQIDPALGPQKGALQPRHLLFHPTLNVAYSTQERMQPGVAIWQVTAGGTLTLSQTLTNSDDTTGRITNADLHMSPDNKFLYISSRDQQKQFDQIIAYKIHPTSGQLILVEKFASEHFPRSFTINKRGDFLYVAGQKEDKLGVYQRDKETGHLTKVEQYNTGKNPIWVETLILESKEKQ</sequence>
<dbReference type="RefSeq" id="WP_348388297.1">
    <property type="nucleotide sequence ID" value="NZ_CP134146.1"/>
</dbReference>
<dbReference type="PANTHER" id="PTHR30344:SF1">
    <property type="entry name" value="6-PHOSPHOGLUCONOLACTONASE"/>
    <property type="match status" value="1"/>
</dbReference>
<evidence type="ECO:0000313" key="5">
    <source>
        <dbReference type="Proteomes" id="UP001248581"/>
    </source>
</evidence>
<dbReference type="PANTHER" id="PTHR30344">
    <property type="entry name" value="6-PHOSPHOGLUCONOLACTONASE-RELATED"/>
    <property type="match status" value="1"/>
</dbReference>
<feature type="chain" id="PRO_5047313742" evidence="3">
    <location>
        <begin position="24"/>
        <end position="367"/>
    </location>
</feature>
<dbReference type="InterPro" id="IPR015943">
    <property type="entry name" value="WD40/YVTN_repeat-like_dom_sf"/>
</dbReference>
<dbReference type="Gene3D" id="2.130.10.10">
    <property type="entry name" value="YVTN repeat-like/Quinoprotein amine dehydrogenase"/>
    <property type="match status" value="1"/>
</dbReference>
<dbReference type="Pfam" id="PF10282">
    <property type="entry name" value="Lactonase"/>
    <property type="match status" value="1"/>
</dbReference>
<evidence type="ECO:0000256" key="2">
    <source>
        <dbReference type="ARBA" id="ARBA00022526"/>
    </source>
</evidence>
<keyword evidence="5" id="KW-1185">Reference proteome</keyword>
<evidence type="ECO:0000313" key="4">
    <source>
        <dbReference type="EMBL" id="WNC69153.1"/>
    </source>
</evidence>
<gene>
    <name evidence="4" type="ORF">RI845_03105</name>
</gene>
<keyword evidence="3" id="KW-0732">Signal</keyword>
<evidence type="ECO:0000256" key="1">
    <source>
        <dbReference type="ARBA" id="ARBA00005564"/>
    </source>
</evidence>
<dbReference type="SUPFAM" id="SSF50974">
    <property type="entry name" value="Nitrous oxide reductase, N-terminal domain"/>
    <property type="match status" value="1"/>
</dbReference>
<dbReference type="EMBL" id="CP134146">
    <property type="protein sequence ID" value="WNC69153.1"/>
    <property type="molecule type" value="Genomic_DNA"/>
</dbReference>
<keyword evidence="2" id="KW-0119">Carbohydrate metabolism</keyword>
<keyword evidence="2" id="KW-0313">Glucose metabolism</keyword>
<organism evidence="4 5">
    <name type="scientific">Thalassotalea nanhaiensis</name>
    <dbReference type="NCBI Taxonomy" id="3065648"/>
    <lineage>
        <taxon>Bacteria</taxon>
        <taxon>Pseudomonadati</taxon>
        <taxon>Pseudomonadota</taxon>
        <taxon>Gammaproteobacteria</taxon>
        <taxon>Alteromonadales</taxon>
        <taxon>Colwelliaceae</taxon>
        <taxon>Thalassotalea</taxon>
    </lineage>
</organism>
<protein>
    <submittedName>
        <fullName evidence="4">Beta-propeller fold lactonase family protein</fullName>
    </submittedName>
</protein>
<accession>A0ABY9TJY1</accession>
<proteinExistence type="inferred from homology"/>
<dbReference type="InterPro" id="IPR019405">
    <property type="entry name" value="Lactonase_7-beta_prop"/>
</dbReference>
<dbReference type="Proteomes" id="UP001248581">
    <property type="component" value="Chromosome"/>
</dbReference>
<feature type="signal peptide" evidence="3">
    <location>
        <begin position="1"/>
        <end position="23"/>
    </location>
</feature>
<dbReference type="InterPro" id="IPR011045">
    <property type="entry name" value="N2O_reductase_N"/>
</dbReference>